<evidence type="ECO:0000256" key="1">
    <source>
        <dbReference type="SAM" id="MobiDB-lite"/>
    </source>
</evidence>
<dbReference type="STRING" id="28125.HMPREF3202_01492"/>
<dbReference type="Proteomes" id="UP000070093">
    <property type="component" value="Unassembled WGS sequence"/>
</dbReference>
<evidence type="ECO:0000313" key="2">
    <source>
        <dbReference type="EMBL" id="KXO16027.1"/>
    </source>
</evidence>
<evidence type="ECO:0000313" key="3">
    <source>
        <dbReference type="Proteomes" id="UP000070093"/>
    </source>
</evidence>
<proteinExistence type="predicted"/>
<gene>
    <name evidence="2" type="ORF">HMPREF3202_01492</name>
</gene>
<comment type="caution">
    <text evidence="2">The sequence shown here is derived from an EMBL/GenBank/DDBJ whole genome shotgun (WGS) entry which is preliminary data.</text>
</comment>
<organism evidence="2 3">
    <name type="scientific">Prevotella bivia</name>
    <dbReference type="NCBI Taxonomy" id="28125"/>
    <lineage>
        <taxon>Bacteria</taxon>
        <taxon>Pseudomonadati</taxon>
        <taxon>Bacteroidota</taxon>
        <taxon>Bacteroidia</taxon>
        <taxon>Bacteroidales</taxon>
        <taxon>Prevotellaceae</taxon>
        <taxon>Prevotella</taxon>
    </lineage>
</organism>
<sequence>MNDEEDYPHPNNLTTPNSYSKEYKADFSNTTIESDDENNYDMKK</sequence>
<name>A0A137SUI7_9BACT</name>
<dbReference type="PATRIC" id="fig|28125.4.peg.1477"/>
<dbReference type="EMBL" id="LTAG01000084">
    <property type="protein sequence ID" value="KXO16027.1"/>
    <property type="molecule type" value="Genomic_DNA"/>
</dbReference>
<dbReference type="RefSeq" id="WP_004338460.1">
    <property type="nucleotide sequence ID" value="NZ_CAUPGI010000015.1"/>
</dbReference>
<reference evidence="2 3" key="1">
    <citation type="submission" date="2016-02" db="EMBL/GenBank/DDBJ databases">
        <authorList>
            <person name="Wen L."/>
            <person name="He K."/>
            <person name="Yang H."/>
        </authorList>
    </citation>
    <scope>NUCLEOTIDE SEQUENCE [LARGE SCALE GENOMIC DNA]</scope>
    <source>
        <strain evidence="2 3">GED7880</strain>
    </source>
</reference>
<feature type="compositionally biased region" description="Polar residues" evidence="1">
    <location>
        <begin position="11"/>
        <end position="20"/>
    </location>
</feature>
<feature type="region of interest" description="Disordered" evidence="1">
    <location>
        <begin position="1"/>
        <end position="22"/>
    </location>
</feature>
<dbReference type="AlphaFoldDB" id="A0A137SUI7"/>
<protein>
    <submittedName>
        <fullName evidence="2">Uncharacterized protein</fullName>
    </submittedName>
</protein>
<accession>A0A137SUI7</accession>
<dbReference type="GeneID" id="78531793"/>